<accession>A0A3R8R467</accession>
<dbReference type="Pfam" id="PF07314">
    <property type="entry name" value="Lit"/>
    <property type="match status" value="1"/>
</dbReference>
<dbReference type="EMBL" id="VIRB01000108">
    <property type="protein sequence ID" value="NDO70470.1"/>
    <property type="molecule type" value="Genomic_DNA"/>
</dbReference>
<dbReference type="OrthoDB" id="9813051at2"/>
<feature type="transmembrane region" description="Helical" evidence="1">
    <location>
        <begin position="140"/>
        <end position="159"/>
    </location>
</feature>
<feature type="transmembrane region" description="Helical" evidence="1">
    <location>
        <begin position="200"/>
        <end position="224"/>
    </location>
</feature>
<dbReference type="NCBIfam" id="TIGR01906">
    <property type="entry name" value="integ_TIGR01906"/>
    <property type="match status" value="1"/>
</dbReference>
<name>N2AMC1_9FIRM</name>
<evidence type="ECO:0000313" key="3">
    <source>
        <dbReference type="EMBL" id="RRK31763.1"/>
    </source>
</evidence>
<sequence>MNGLRWISGVAASAAAVVILLISSFQAAMYLDFGVYEREYTKYQVLKALDMEMEDAMYVTREMMAYLKGDRERLSVVTTVEGVRQDFFNEQDRLHMEDVQVLFLGGLSLRRWASAVLAAALALLAFVCRKDMWKTLAGSFQATLGVLAVCILLLGIAVARDFNAVFTKFHEIFFDNDLWLFDPATDYMIRMLPEGLFFDMVLRIGGFFLTGLGICLALSIFCMVRVRKQSAAR</sequence>
<dbReference type="AlphaFoldDB" id="N2AMC1"/>
<protein>
    <submittedName>
        <fullName evidence="3">TIGR01906 family membrane protein</fullName>
    </submittedName>
</protein>
<dbReference type="RefSeq" id="WP_004078296.1">
    <property type="nucleotide sequence ID" value="NZ_CASCYM010000006.1"/>
</dbReference>
<reference evidence="2 5" key="2">
    <citation type="submission" date="2019-07" db="EMBL/GenBank/DDBJ databases">
        <title>Draft genome sequences of 15 bacterial species constituting the stable defined intestinal microbiota of the GM15 gnotobiotic mouse model.</title>
        <authorList>
            <person name="Elie C."/>
            <person name="Mathieu A."/>
            <person name="Saliou A."/>
            <person name="Darnaud M."/>
            <person name="Leulier F."/>
            <person name="Tamellini A."/>
        </authorList>
    </citation>
    <scope>NUCLEOTIDE SEQUENCE [LARGE SCALE GENOMIC DNA]</scope>
    <source>
        <strain evidence="5">ASF 502</strain>
        <strain evidence="2">MD300</strain>
    </source>
</reference>
<dbReference type="eggNOG" id="COG4478">
    <property type="taxonomic scope" value="Bacteria"/>
</dbReference>
<dbReference type="HOGENOM" id="CLU_093826_0_0_9"/>
<organism evidence="3 4">
    <name type="scientific">Schaedlerella arabinosiphila</name>
    <dbReference type="NCBI Taxonomy" id="2044587"/>
    <lineage>
        <taxon>Bacteria</taxon>
        <taxon>Bacillati</taxon>
        <taxon>Bacillota</taxon>
        <taxon>Clostridia</taxon>
        <taxon>Lachnospirales</taxon>
        <taxon>Lachnospiraceae</taxon>
        <taxon>Schaedlerella</taxon>
    </lineage>
</organism>
<dbReference type="EMBL" id="RHJS01000002">
    <property type="protein sequence ID" value="RRK31763.1"/>
    <property type="molecule type" value="Genomic_DNA"/>
</dbReference>
<comment type="caution">
    <text evidence="3">The sequence shown here is derived from an EMBL/GenBank/DDBJ whole genome shotgun (WGS) entry which is preliminary data.</text>
</comment>
<keyword evidence="4" id="KW-1185">Reference proteome</keyword>
<gene>
    <name evidence="3" type="ORF">EBB54_10595</name>
    <name evidence="2" type="ORF">FMM80_18210</name>
</gene>
<keyword evidence="1" id="KW-1133">Transmembrane helix</keyword>
<evidence type="ECO:0000313" key="4">
    <source>
        <dbReference type="Proteomes" id="UP000274920"/>
    </source>
</evidence>
<dbReference type="Proteomes" id="UP000474104">
    <property type="component" value="Unassembled WGS sequence"/>
</dbReference>
<feature type="transmembrane region" description="Helical" evidence="1">
    <location>
        <begin position="112"/>
        <end position="128"/>
    </location>
</feature>
<keyword evidence="1" id="KW-0812">Transmembrane</keyword>
<evidence type="ECO:0000256" key="1">
    <source>
        <dbReference type="SAM" id="Phobius"/>
    </source>
</evidence>
<evidence type="ECO:0000313" key="2">
    <source>
        <dbReference type="EMBL" id="NDO70470.1"/>
    </source>
</evidence>
<dbReference type="STRING" id="2044587.C824_02012"/>
<accession>N2AMC1</accession>
<evidence type="ECO:0000313" key="5">
    <source>
        <dbReference type="Proteomes" id="UP000474104"/>
    </source>
</evidence>
<proteinExistence type="predicted"/>
<dbReference type="InterPro" id="IPR010178">
    <property type="entry name" value="Lit"/>
</dbReference>
<dbReference type="Proteomes" id="UP000274920">
    <property type="component" value="Unassembled WGS sequence"/>
</dbReference>
<reference evidence="3" key="1">
    <citation type="submission" date="2018-10" db="EMBL/GenBank/DDBJ databases">
        <title>Schaedlerella arabinophila gen. nov. sp. nov., isolated from the mouse intestinal tract and comparative analysis with the genome of the closely related altered Schaedler flora strain ASF502.</title>
        <authorList>
            <person name="Miyake S."/>
            <person name="Soh M."/>
            <person name="Seedorf H."/>
        </authorList>
    </citation>
    <scope>NUCLEOTIDE SEQUENCE [LARGE SCALE GENOMIC DNA]</scope>
    <source>
        <strain evidence="3">DSM 106076</strain>
    </source>
</reference>
<keyword evidence="1" id="KW-0472">Membrane</keyword>